<keyword evidence="7" id="KW-0067">ATP-binding</keyword>
<keyword evidence="6" id="KW-0418">Kinase</keyword>
<evidence type="ECO:0000256" key="4">
    <source>
        <dbReference type="ARBA" id="ARBA00022729"/>
    </source>
</evidence>
<comment type="catalytic activity">
    <reaction evidence="11">
        <text>L-seryl-[protein] + ATP = O-phospho-L-seryl-[protein] + ADP + H(+)</text>
        <dbReference type="Rhea" id="RHEA:17989"/>
        <dbReference type="Rhea" id="RHEA-COMP:9863"/>
        <dbReference type="Rhea" id="RHEA-COMP:11604"/>
        <dbReference type="ChEBI" id="CHEBI:15378"/>
        <dbReference type="ChEBI" id="CHEBI:29999"/>
        <dbReference type="ChEBI" id="CHEBI:30616"/>
        <dbReference type="ChEBI" id="CHEBI:83421"/>
        <dbReference type="ChEBI" id="CHEBI:456216"/>
        <dbReference type="EC" id="2.7.11.1"/>
    </reaction>
</comment>
<dbReference type="InterPro" id="IPR001245">
    <property type="entry name" value="Ser-Thr/Tyr_kinase_cat_dom"/>
</dbReference>
<evidence type="ECO:0000256" key="5">
    <source>
        <dbReference type="ARBA" id="ARBA00022741"/>
    </source>
</evidence>
<evidence type="ECO:0000313" key="13">
    <source>
        <dbReference type="EMBL" id="CAA2981436.1"/>
    </source>
</evidence>
<organism evidence="13 14">
    <name type="scientific">Olea europaea subsp. europaea</name>
    <dbReference type="NCBI Taxonomy" id="158383"/>
    <lineage>
        <taxon>Eukaryota</taxon>
        <taxon>Viridiplantae</taxon>
        <taxon>Streptophyta</taxon>
        <taxon>Embryophyta</taxon>
        <taxon>Tracheophyta</taxon>
        <taxon>Spermatophyta</taxon>
        <taxon>Magnoliopsida</taxon>
        <taxon>eudicotyledons</taxon>
        <taxon>Gunneridae</taxon>
        <taxon>Pentapetalae</taxon>
        <taxon>asterids</taxon>
        <taxon>lamiids</taxon>
        <taxon>Lamiales</taxon>
        <taxon>Oleaceae</taxon>
        <taxon>Oleeae</taxon>
        <taxon>Olea</taxon>
    </lineage>
</organism>
<sequence length="311" mass="35499">MTDPLNYLQGTLSTGQEVAVKRLSKNSGLGLQEFKNEVVLIAKLQHRNLVGLLGCCLEGDERMLIYEYMPNKSLDYFIFDQHRKALLTWQKRFDIIMGISRGLLYLHMDSRLRIIHRDLKTSNILLDSNLNSKISDFGLARIFSEDQTESKTKRVIGTYGYMSPEYAVDGKFSVKSDVFSYGVLLLEIVGGKKNRTFYHPGHHHNLAGHAWLLWNEGRAEELMDDIYELSFVESEVLKCIHVGLLCVQKLPEDRPTMASVVVMLSIEGVTLPQPKEPGFFTERSCTGSDMSRNEERYLTHNMVTVTMPEAR</sequence>
<keyword evidence="4" id="KW-0732">Signal</keyword>
<dbReference type="PANTHER" id="PTHR27002">
    <property type="entry name" value="RECEPTOR-LIKE SERINE/THREONINE-PROTEIN KINASE SD1-8"/>
    <property type="match status" value="1"/>
</dbReference>
<protein>
    <recommendedName>
        <fullName evidence="1">non-specific serine/threonine protein kinase</fullName>
        <ecNumber evidence="1">2.7.11.1</ecNumber>
    </recommendedName>
</protein>
<keyword evidence="8" id="KW-1015">Disulfide bond</keyword>
<accession>A0A8S0RQ95</accession>
<dbReference type="Pfam" id="PF11883">
    <property type="entry name" value="DUF3403"/>
    <property type="match status" value="1"/>
</dbReference>
<proteinExistence type="predicted"/>
<dbReference type="SMART" id="SM00220">
    <property type="entry name" value="S_TKc"/>
    <property type="match status" value="1"/>
</dbReference>
<dbReference type="PROSITE" id="PS00108">
    <property type="entry name" value="PROTEIN_KINASE_ST"/>
    <property type="match status" value="1"/>
</dbReference>
<evidence type="ECO:0000256" key="9">
    <source>
        <dbReference type="ARBA" id="ARBA00023180"/>
    </source>
</evidence>
<dbReference type="GO" id="GO:0005524">
    <property type="term" value="F:ATP binding"/>
    <property type="evidence" value="ECO:0007669"/>
    <property type="project" value="UniProtKB-KW"/>
</dbReference>
<feature type="domain" description="Protein kinase" evidence="12">
    <location>
        <begin position="1"/>
        <end position="266"/>
    </location>
</feature>
<evidence type="ECO:0000256" key="6">
    <source>
        <dbReference type="ARBA" id="ARBA00022777"/>
    </source>
</evidence>
<comment type="caution">
    <text evidence="13">The sequence shown here is derived from an EMBL/GenBank/DDBJ whole genome shotgun (WGS) entry which is preliminary data.</text>
</comment>
<dbReference type="FunFam" id="1.10.510.10:FF:000060">
    <property type="entry name" value="G-type lectin S-receptor-like serine/threonine-protein kinase"/>
    <property type="match status" value="1"/>
</dbReference>
<dbReference type="Pfam" id="PF07714">
    <property type="entry name" value="PK_Tyr_Ser-Thr"/>
    <property type="match status" value="1"/>
</dbReference>
<dbReference type="InterPro" id="IPR021820">
    <property type="entry name" value="S-locus_recpt_kinase_C"/>
</dbReference>
<keyword evidence="9" id="KW-0325">Glycoprotein</keyword>
<dbReference type="EMBL" id="CACTIH010003671">
    <property type="protein sequence ID" value="CAA2981436.1"/>
    <property type="molecule type" value="Genomic_DNA"/>
</dbReference>
<dbReference type="SUPFAM" id="SSF56112">
    <property type="entry name" value="Protein kinase-like (PK-like)"/>
    <property type="match status" value="1"/>
</dbReference>
<dbReference type="PROSITE" id="PS50011">
    <property type="entry name" value="PROTEIN_KINASE_DOM"/>
    <property type="match status" value="1"/>
</dbReference>
<dbReference type="GO" id="GO:0004674">
    <property type="term" value="F:protein serine/threonine kinase activity"/>
    <property type="evidence" value="ECO:0007669"/>
    <property type="project" value="UniProtKB-KW"/>
</dbReference>
<dbReference type="InterPro" id="IPR011009">
    <property type="entry name" value="Kinase-like_dom_sf"/>
</dbReference>
<comment type="catalytic activity">
    <reaction evidence="10">
        <text>L-threonyl-[protein] + ATP = O-phospho-L-threonyl-[protein] + ADP + H(+)</text>
        <dbReference type="Rhea" id="RHEA:46608"/>
        <dbReference type="Rhea" id="RHEA-COMP:11060"/>
        <dbReference type="Rhea" id="RHEA-COMP:11605"/>
        <dbReference type="ChEBI" id="CHEBI:15378"/>
        <dbReference type="ChEBI" id="CHEBI:30013"/>
        <dbReference type="ChEBI" id="CHEBI:30616"/>
        <dbReference type="ChEBI" id="CHEBI:61977"/>
        <dbReference type="ChEBI" id="CHEBI:456216"/>
        <dbReference type="EC" id="2.7.11.1"/>
    </reaction>
</comment>
<dbReference type="GO" id="GO:0005886">
    <property type="term" value="C:plasma membrane"/>
    <property type="evidence" value="ECO:0007669"/>
    <property type="project" value="TreeGrafter"/>
</dbReference>
<dbReference type="Gene3D" id="3.30.200.20">
    <property type="entry name" value="Phosphorylase Kinase, domain 1"/>
    <property type="match status" value="1"/>
</dbReference>
<evidence type="ECO:0000313" key="14">
    <source>
        <dbReference type="Proteomes" id="UP000594638"/>
    </source>
</evidence>
<evidence type="ECO:0000256" key="10">
    <source>
        <dbReference type="ARBA" id="ARBA00047899"/>
    </source>
</evidence>
<dbReference type="Gramene" id="OE9A040296T3">
    <property type="protein sequence ID" value="OE9A040296C3"/>
    <property type="gene ID" value="OE9A040296"/>
</dbReference>
<evidence type="ECO:0000256" key="11">
    <source>
        <dbReference type="ARBA" id="ARBA00048679"/>
    </source>
</evidence>
<reference evidence="13 14" key="1">
    <citation type="submission" date="2019-12" db="EMBL/GenBank/DDBJ databases">
        <authorList>
            <person name="Alioto T."/>
            <person name="Alioto T."/>
            <person name="Gomez Garrido J."/>
        </authorList>
    </citation>
    <scope>NUCLEOTIDE SEQUENCE [LARGE SCALE GENOMIC DNA]</scope>
</reference>
<evidence type="ECO:0000256" key="3">
    <source>
        <dbReference type="ARBA" id="ARBA00022679"/>
    </source>
</evidence>
<keyword evidence="3" id="KW-0808">Transferase</keyword>
<keyword evidence="2" id="KW-0723">Serine/threonine-protein kinase</keyword>
<dbReference type="AlphaFoldDB" id="A0A8S0RQ95"/>
<evidence type="ECO:0000256" key="1">
    <source>
        <dbReference type="ARBA" id="ARBA00012513"/>
    </source>
</evidence>
<evidence type="ECO:0000256" key="2">
    <source>
        <dbReference type="ARBA" id="ARBA00022527"/>
    </source>
</evidence>
<dbReference type="EC" id="2.7.11.1" evidence="1"/>
<dbReference type="Proteomes" id="UP000594638">
    <property type="component" value="Unassembled WGS sequence"/>
</dbReference>
<dbReference type="FunFam" id="3.30.200.20:FF:000910">
    <property type="entry name" value="Cysteine-rich receptor-like protein kinase 11"/>
    <property type="match status" value="1"/>
</dbReference>
<evidence type="ECO:0000256" key="8">
    <source>
        <dbReference type="ARBA" id="ARBA00023157"/>
    </source>
</evidence>
<keyword evidence="14" id="KW-1185">Reference proteome</keyword>
<keyword evidence="5" id="KW-0547">Nucleotide-binding</keyword>
<dbReference type="OrthoDB" id="4062651at2759"/>
<dbReference type="Gene3D" id="1.10.510.10">
    <property type="entry name" value="Transferase(Phosphotransferase) domain 1"/>
    <property type="match status" value="1"/>
</dbReference>
<name>A0A8S0RQ95_OLEEU</name>
<evidence type="ECO:0000259" key="12">
    <source>
        <dbReference type="PROSITE" id="PS50011"/>
    </source>
</evidence>
<dbReference type="PANTHER" id="PTHR27002:SF214">
    <property type="entry name" value="RECEPTOR-LIKE SERINE_THREONINE-PROTEIN KINASE"/>
    <property type="match status" value="1"/>
</dbReference>
<dbReference type="InterPro" id="IPR000719">
    <property type="entry name" value="Prot_kinase_dom"/>
</dbReference>
<gene>
    <name evidence="13" type="ORF">OLEA9_A040296</name>
</gene>
<dbReference type="InterPro" id="IPR008271">
    <property type="entry name" value="Ser/Thr_kinase_AS"/>
</dbReference>
<evidence type="ECO:0000256" key="7">
    <source>
        <dbReference type="ARBA" id="ARBA00022840"/>
    </source>
</evidence>